<dbReference type="PROSITE" id="PS50263">
    <property type="entry name" value="CN_HYDROLASE"/>
    <property type="match status" value="1"/>
</dbReference>
<dbReference type="GO" id="GO:0070773">
    <property type="term" value="F:protein-N-terminal glutamine amidohydrolase activity"/>
    <property type="evidence" value="ECO:0007669"/>
    <property type="project" value="InterPro"/>
</dbReference>
<dbReference type="Pfam" id="PF00795">
    <property type="entry name" value="CN_hydrolase"/>
    <property type="match status" value="1"/>
</dbReference>
<evidence type="ECO:0000313" key="2">
    <source>
        <dbReference type="EMBL" id="KAF2218800.1"/>
    </source>
</evidence>
<dbReference type="GO" id="GO:0030163">
    <property type="term" value="P:protein catabolic process"/>
    <property type="evidence" value="ECO:0007669"/>
    <property type="project" value="TreeGrafter"/>
</dbReference>
<dbReference type="SUPFAM" id="SSF56317">
    <property type="entry name" value="Carbon-nitrogen hydrolase"/>
    <property type="match status" value="1"/>
</dbReference>
<dbReference type="PANTHER" id="PTHR11750">
    <property type="entry name" value="PROTEIN N-TERMINAL AMIDASE"/>
    <property type="match status" value="1"/>
</dbReference>
<sequence length="313" mass="34778">MKIATLQFAPKLGERDQNIARADALLATTTNLPSLDLLVLPEMAFTGYSFPDLSSILPFLEPTSSGPSTEWAIRTAQRLQCHVCVGYPERSTRSGEEGKNYNSLVTVSPAGEVVAHYRKSFLYYTDETWAEEGQGFLSTEIEGWGEFSKVAMGICMDINPYKFQTEWEKYEFATHCVENEAGLVVLSTAWLTSMMPGDLLANPNAPDSDTLNYWVARFKPVLEKMGREEVVVVFANRCGIEPGKVDGVTRGIDEQGESVVGFAGTSCVMGIKDGELKIWDMLGRAEERLLVVDTEYPPRFGLKQRTRDTEMPA</sequence>
<protein>
    <submittedName>
        <fullName evidence="2">Carbon-nitrogen hydrolase</fullName>
    </submittedName>
</protein>
<dbReference type="OrthoDB" id="201515at2759"/>
<feature type="domain" description="CN hydrolase" evidence="1">
    <location>
        <begin position="1"/>
        <end position="278"/>
    </location>
</feature>
<dbReference type="InterPro" id="IPR039703">
    <property type="entry name" value="Nta1"/>
</dbReference>
<reference evidence="3" key="1">
    <citation type="journal article" date="2020" name="Stud. Mycol.">
        <title>101 Dothideomycetes genomes: A test case for predicting lifestyles and emergence of pathogens.</title>
        <authorList>
            <person name="Haridas S."/>
            <person name="Albert R."/>
            <person name="Binder M."/>
            <person name="Bloem J."/>
            <person name="LaButti K."/>
            <person name="Salamov A."/>
            <person name="Andreopoulos B."/>
            <person name="Baker S."/>
            <person name="Barry K."/>
            <person name="Bills G."/>
            <person name="Bluhm B."/>
            <person name="Cannon C."/>
            <person name="Castanera R."/>
            <person name="Culley D."/>
            <person name="Daum C."/>
            <person name="Ezra D."/>
            <person name="Gonzalez J."/>
            <person name="Henrissat B."/>
            <person name="Kuo A."/>
            <person name="Liang C."/>
            <person name="Lipzen A."/>
            <person name="Lutzoni F."/>
            <person name="Magnuson J."/>
            <person name="Mondo S."/>
            <person name="Nolan M."/>
            <person name="Ohm R."/>
            <person name="Pangilinan J."/>
            <person name="Park H.-J."/>
            <person name="Ramirez L."/>
            <person name="Alfaro M."/>
            <person name="Sun H."/>
            <person name="Tritt A."/>
            <person name="Yoshinaga Y."/>
            <person name="Zwiers L.-H."/>
            <person name="Turgeon B."/>
            <person name="Goodwin S."/>
            <person name="Spatafora J."/>
            <person name="Crous P."/>
            <person name="Grigoriev I."/>
        </authorList>
    </citation>
    <scope>NUCLEOTIDE SEQUENCE [LARGE SCALE GENOMIC DNA]</scope>
    <source>
        <strain evidence="3">CECT 20119</strain>
    </source>
</reference>
<dbReference type="Proteomes" id="UP000799538">
    <property type="component" value="Unassembled WGS sequence"/>
</dbReference>
<name>A0A6A6G013_9PEZI</name>
<gene>
    <name evidence="2" type="ORF">BDZ85DRAFT_65211</name>
</gene>
<keyword evidence="2" id="KW-0378">Hydrolase</keyword>
<dbReference type="GO" id="GO:0008418">
    <property type="term" value="F:protein-N-terminal asparagine amidohydrolase activity"/>
    <property type="evidence" value="ECO:0007669"/>
    <property type="project" value="InterPro"/>
</dbReference>
<evidence type="ECO:0000259" key="1">
    <source>
        <dbReference type="PROSITE" id="PS50263"/>
    </source>
</evidence>
<evidence type="ECO:0000313" key="3">
    <source>
        <dbReference type="Proteomes" id="UP000799538"/>
    </source>
</evidence>
<dbReference type="AlphaFoldDB" id="A0A6A6G013"/>
<organism evidence="2 3">
    <name type="scientific">Elsinoe ampelina</name>
    <dbReference type="NCBI Taxonomy" id="302913"/>
    <lineage>
        <taxon>Eukaryota</taxon>
        <taxon>Fungi</taxon>
        <taxon>Dikarya</taxon>
        <taxon>Ascomycota</taxon>
        <taxon>Pezizomycotina</taxon>
        <taxon>Dothideomycetes</taxon>
        <taxon>Dothideomycetidae</taxon>
        <taxon>Myriangiales</taxon>
        <taxon>Elsinoaceae</taxon>
        <taxon>Elsinoe</taxon>
    </lineage>
</organism>
<dbReference type="InterPro" id="IPR003010">
    <property type="entry name" value="C-N_Hydrolase"/>
</dbReference>
<dbReference type="EMBL" id="ML992528">
    <property type="protein sequence ID" value="KAF2218800.1"/>
    <property type="molecule type" value="Genomic_DNA"/>
</dbReference>
<proteinExistence type="predicted"/>
<dbReference type="InterPro" id="IPR036526">
    <property type="entry name" value="C-N_Hydrolase_sf"/>
</dbReference>
<dbReference type="PANTHER" id="PTHR11750:SF26">
    <property type="entry name" value="PROTEIN N-TERMINAL AMIDASE"/>
    <property type="match status" value="1"/>
</dbReference>
<dbReference type="Gene3D" id="3.60.110.10">
    <property type="entry name" value="Carbon-nitrogen hydrolase"/>
    <property type="match status" value="1"/>
</dbReference>
<keyword evidence="3" id="KW-1185">Reference proteome</keyword>
<accession>A0A6A6G013</accession>